<name>A0ABS6B9G1_9NOCA</name>
<keyword evidence="1" id="KW-0472">Membrane</keyword>
<reference evidence="2 3" key="1">
    <citation type="submission" date="2021-06" db="EMBL/GenBank/DDBJ databases">
        <title>Actinomycetes sequencing.</title>
        <authorList>
            <person name="Shan Q."/>
        </authorList>
    </citation>
    <scope>NUCLEOTIDE SEQUENCE [LARGE SCALE GENOMIC DNA]</scope>
    <source>
        <strain evidence="2 3">NEAU-G5</strain>
    </source>
</reference>
<dbReference type="EMBL" id="JAHKNI010000014">
    <property type="protein sequence ID" value="MBU3066405.1"/>
    <property type="molecule type" value="Genomic_DNA"/>
</dbReference>
<protein>
    <submittedName>
        <fullName evidence="2">Uncharacterized protein</fullName>
    </submittedName>
</protein>
<evidence type="ECO:0000256" key="1">
    <source>
        <dbReference type="SAM" id="Phobius"/>
    </source>
</evidence>
<evidence type="ECO:0000313" key="3">
    <source>
        <dbReference type="Proteomes" id="UP000733379"/>
    </source>
</evidence>
<proteinExistence type="predicted"/>
<dbReference type="InterPro" id="IPR045428">
    <property type="entry name" value="EACC1"/>
</dbReference>
<comment type="caution">
    <text evidence="2">The sequence shown here is derived from an EMBL/GenBank/DDBJ whole genome shotgun (WGS) entry which is preliminary data.</text>
</comment>
<keyword evidence="1" id="KW-0812">Transmembrane</keyword>
<feature type="transmembrane region" description="Helical" evidence="1">
    <location>
        <begin position="50"/>
        <end position="72"/>
    </location>
</feature>
<dbReference type="Proteomes" id="UP000733379">
    <property type="component" value="Unassembled WGS sequence"/>
</dbReference>
<keyword evidence="1" id="KW-1133">Transmembrane helix</keyword>
<dbReference type="RefSeq" id="WP_215922478.1">
    <property type="nucleotide sequence ID" value="NZ_JAHKNI010000014.1"/>
</dbReference>
<dbReference type="Pfam" id="PF19953">
    <property type="entry name" value="EACC1"/>
    <property type="match status" value="1"/>
</dbReference>
<gene>
    <name evidence="2" type="ORF">KO481_33400</name>
</gene>
<evidence type="ECO:0000313" key="2">
    <source>
        <dbReference type="EMBL" id="MBU3066405.1"/>
    </source>
</evidence>
<organism evidence="2 3">
    <name type="scientific">Nocardia albiluteola</name>
    <dbReference type="NCBI Taxonomy" id="2842303"/>
    <lineage>
        <taxon>Bacteria</taxon>
        <taxon>Bacillati</taxon>
        <taxon>Actinomycetota</taxon>
        <taxon>Actinomycetes</taxon>
        <taxon>Mycobacteriales</taxon>
        <taxon>Nocardiaceae</taxon>
        <taxon>Nocardia</taxon>
    </lineage>
</organism>
<accession>A0ABS6B9G1</accession>
<keyword evidence="3" id="KW-1185">Reference proteome</keyword>
<sequence length="119" mass="12743">MYARIEIDGGDGEDLAALNEWLSGEEDLRGRVRGIRHPIGETELGSAIDVLTVALGAGGAGSVLAASLITWLKTRRTSAKITVTCARRSVTLDIRTVEDVAPLLEQILRDEDREPGDGC</sequence>